<gene>
    <name evidence="1" type="ORF">CLV32_0823</name>
</gene>
<proteinExistence type="predicted"/>
<dbReference type="Proteomes" id="UP000295499">
    <property type="component" value="Unassembled WGS sequence"/>
</dbReference>
<accession>A0A4R6IQB6</accession>
<name>A0A4R6IQB6_9SPHI</name>
<evidence type="ECO:0000313" key="1">
    <source>
        <dbReference type="EMBL" id="TDO24534.1"/>
    </source>
</evidence>
<comment type="caution">
    <text evidence="1">The sequence shown here is derived from an EMBL/GenBank/DDBJ whole genome shotgun (WGS) entry which is preliminary data.</text>
</comment>
<dbReference type="AlphaFoldDB" id="A0A4R6IQB6"/>
<protein>
    <submittedName>
        <fullName evidence="1">Uncharacterized protein</fullName>
    </submittedName>
</protein>
<organism evidence="1 2">
    <name type="scientific">Pedobacter duraquae</name>
    <dbReference type="NCBI Taxonomy" id="425511"/>
    <lineage>
        <taxon>Bacteria</taxon>
        <taxon>Pseudomonadati</taxon>
        <taxon>Bacteroidota</taxon>
        <taxon>Sphingobacteriia</taxon>
        <taxon>Sphingobacteriales</taxon>
        <taxon>Sphingobacteriaceae</taxon>
        <taxon>Pedobacter</taxon>
    </lineage>
</organism>
<dbReference type="EMBL" id="SNWM01000001">
    <property type="protein sequence ID" value="TDO24534.1"/>
    <property type="molecule type" value="Genomic_DNA"/>
</dbReference>
<evidence type="ECO:0000313" key="2">
    <source>
        <dbReference type="Proteomes" id="UP000295499"/>
    </source>
</evidence>
<sequence>MFNLLVSTNWLGFEAVPGPTGTAFFYGLLHEVPPST</sequence>
<keyword evidence="2" id="KW-1185">Reference proteome</keyword>
<reference evidence="1 2" key="1">
    <citation type="submission" date="2019-03" db="EMBL/GenBank/DDBJ databases">
        <title>Genomic Encyclopedia of Archaeal and Bacterial Type Strains, Phase II (KMG-II): from individual species to whole genera.</title>
        <authorList>
            <person name="Goeker M."/>
        </authorList>
    </citation>
    <scope>NUCLEOTIDE SEQUENCE [LARGE SCALE GENOMIC DNA]</scope>
    <source>
        <strain evidence="1 2">DSM 19034</strain>
    </source>
</reference>